<keyword evidence="4" id="KW-1185">Reference proteome</keyword>
<gene>
    <name evidence="3" type="ORF">CYMTET_37838</name>
</gene>
<dbReference type="AlphaFoldDB" id="A0AAE0F684"/>
<dbReference type="SUPFAM" id="SSF81324">
    <property type="entry name" value="Voltage-gated potassium channels"/>
    <property type="match status" value="1"/>
</dbReference>
<protein>
    <recommendedName>
        <fullName evidence="2">EF-hand domain-containing protein</fullName>
    </recommendedName>
</protein>
<evidence type="ECO:0000256" key="1">
    <source>
        <dbReference type="ARBA" id="ARBA00022837"/>
    </source>
</evidence>
<dbReference type="GO" id="GO:0005509">
    <property type="term" value="F:calcium ion binding"/>
    <property type="evidence" value="ECO:0007669"/>
    <property type="project" value="InterPro"/>
</dbReference>
<dbReference type="PROSITE" id="PS00018">
    <property type="entry name" value="EF_HAND_1"/>
    <property type="match status" value="2"/>
</dbReference>
<proteinExistence type="predicted"/>
<dbReference type="InterPro" id="IPR011992">
    <property type="entry name" value="EF-hand-dom_pair"/>
</dbReference>
<organism evidence="3 4">
    <name type="scientific">Cymbomonas tetramitiformis</name>
    <dbReference type="NCBI Taxonomy" id="36881"/>
    <lineage>
        <taxon>Eukaryota</taxon>
        <taxon>Viridiplantae</taxon>
        <taxon>Chlorophyta</taxon>
        <taxon>Pyramimonadophyceae</taxon>
        <taxon>Pyramimonadales</taxon>
        <taxon>Pyramimonadaceae</taxon>
        <taxon>Cymbomonas</taxon>
    </lineage>
</organism>
<comment type="caution">
    <text evidence="3">The sequence shown here is derived from an EMBL/GenBank/DDBJ whole genome shotgun (WGS) entry which is preliminary data.</text>
</comment>
<name>A0AAE0F684_9CHLO</name>
<dbReference type="PROSITE" id="PS50222">
    <property type="entry name" value="EF_HAND_2"/>
    <property type="match status" value="1"/>
</dbReference>
<dbReference type="SUPFAM" id="SSF47473">
    <property type="entry name" value="EF-hand"/>
    <property type="match status" value="1"/>
</dbReference>
<feature type="domain" description="EF-hand" evidence="2">
    <location>
        <begin position="181"/>
        <end position="216"/>
    </location>
</feature>
<dbReference type="Pfam" id="PF07885">
    <property type="entry name" value="Ion_trans_2"/>
    <property type="match status" value="1"/>
</dbReference>
<evidence type="ECO:0000313" key="3">
    <source>
        <dbReference type="EMBL" id="KAK3252877.1"/>
    </source>
</evidence>
<sequence>MEMRVRILQSWFEDGNGSDGGEDDIKKKEKGNNGILDQYSPIFSLVQACFCSMYQIVVLNMVGTVIFSYVVADFSIVDSVYLSTVTSSTVGYGDLKPQSQLCRAFTCFFAIFGTMVFARAVGDFGGAVAEYNLNAKSEALLAASNLDLETYRLADKDGSQQVTRAEFIILRLKQLELVPDELLDKIEQQFDMMDKNKDDALTVQDIVQAQSVQRSRMQSLRKGSVTAGISNVDIEA</sequence>
<dbReference type="InterPro" id="IPR018247">
    <property type="entry name" value="EF_Hand_1_Ca_BS"/>
</dbReference>
<dbReference type="Gene3D" id="1.10.287.70">
    <property type="match status" value="1"/>
</dbReference>
<dbReference type="InterPro" id="IPR002048">
    <property type="entry name" value="EF_hand_dom"/>
</dbReference>
<dbReference type="Proteomes" id="UP001190700">
    <property type="component" value="Unassembled WGS sequence"/>
</dbReference>
<dbReference type="EMBL" id="LGRX02025112">
    <property type="protein sequence ID" value="KAK3252877.1"/>
    <property type="molecule type" value="Genomic_DNA"/>
</dbReference>
<keyword evidence="1" id="KW-0106">Calcium</keyword>
<reference evidence="3 4" key="1">
    <citation type="journal article" date="2015" name="Genome Biol. Evol.">
        <title>Comparative Genomics of a Bacterivorous Green Alga Reveals Evolutionary Causalities and Consequences of Phago-Mixotrophic Mode of Nutrition.</title>
        <authorList>
            <person name="Burns J.A."/>
            <person name="Paasch A."/>
            <person name="Narechania A."/>
            <person name="Kim E."/>
        </authorList>
    </citation>
    <scope>NUCLEOTIDE SEQUENCE [LARGE SCALE GENOMIC DNA]</scope>
    <source>
        <strain evidence="3 4">PLY_AMNH</strain>
    </source>
</reference>
<dbReference type="Gene3D" id="1.10.238.10">
    <property type="entry name" value="EF-hand"/>
    <property type="match status" value="1"/>
</dbReference>
<evidence type="ECO:0000313" key="4">
    <source>
        <dbReference type="Proteomes" id="UP001190700"/>
    </source>
</evidence>
<evidence type="ECO:0000259" key="2">
    <source>
        <dbReference type="PROSITE" id="PS50222"/>
    </source>
</evidence>
<accession>A0AAE0F684</accession>
<dbReference type="InterPro" id="IPR013099">
    <property type="entry name" value="K_chnl_dom"/>
</dbReference>